<evidence type="ECO:0000256" key="7">
    <source>
        <dbReference type="ARBA" id="ARBA00022927"/>
    </source>
</evidence>
<evidence type="ECO:0000256" key="2">
    <source>
        <dbReference type="ARBA" id="ARBA00005318"/>
    </source>
</evidence>
<comment type="subcellular location">
    <subcellularLocation>
        <location evidence="1">Cell inner membrane</location>
        <topology evidence="1">Single-pass membrane protein</topology>
    </subcellularLocation>
</comment>
<dbReference type="NCBIfam" id="TIGR01709">
    <property type="entry name" value="typeII_sec_gspL"/>
    <property type="match status" value="1"/>
</dbReference>
<keyword evidence="4" id="KW-1003">Cell membrane</keyword>
<evidence type="ECO:0000256" key="3">
    <source>
        <dbReference type="ARBA" id="ARBA00022448"/>
    </source>
</evidence>
<evidence type="ECO:0000259" key="10">
    <source>
        <dbReference type="Pfam" id="PF05134"/>
    </source>
</evidence>
<evidence type="ECO:0000256" key="1">
    <source>
        <dbReference type="ARBA" id="ARBA00004377"/>
    </source>
</evidence>
<evidence type="ECO:0000259" key="11">
    <source>
        <dbReference type="Pfam" id="PF12693"/>
    </source>
</evidence>
<dbReference type="InterPro" id="IPR024230">
    <property type="entry name" value="GspL_cyto_dom"/>
</dbReference>
<comment type="caution">
    <text evidence="12">The sequence shown here is derived from an EMBL/GenBank/DDBJ whole genome shotgun (WGS) entry which is preliminary data.</text>
</comment>
<comment type="similarity">
    <text evidence="2">Belongs to the GSP L family.</text>
</comment>
<dbReference type="AlphaFoldDB" id="A0A927FED6"/>
<evidence type="ECO:0000256" key="4">
    <source>
        <dbReference type="ARBA" id="ARBA00022475"/>
    </source>
</evidence>
<keyword evidence="6" id="KW-0812">Transmembrane</keyword>
<dbReference type="GO" id="GO:0015628">
    <property type="term" value="P:protein secretion by the type II secretion system"/>
    <property type="evidence" value="ECO:0007669"/>
    <property type="project" value="InterPro"/>
</dbReference>
<proteinExistence type="inferred from homology"/>
<dbReference type="GO" id="GO:0015627">
    <property type="term" value="C:type II protein secretion system complex"/>
    <property type="evidence" value="ECO:0007669"/>
    <property type="project" value="InterPro"/>
</dbReference>
<dbReference type="InterPro" id="IPR007812">
    <property type="entry name" value="T2SS_protein-GspL"/>
</dbReference>
<dbReference type="SUPFAM" id="SSF53067">
    <property type="entry name" value="Actin-like ATPase domain"/>
    <property type="match status" value="1"/>
</dbReference>
<keyword evidence="3" id="KW-0813">Transport</keyword>
<evidence type="ECO:0000256" key="8">
    <source>
        <dbReference type="ARBA" id="ARBA00022989"/>
    </source>
</evidence>
<feature type="domain" description="GspL cytoplasmic actin-ATPase-like" evidence="10">
    <location>
        <begin position="30"/>
        <end position="144"/>
    </location>
</feature>
<keyword evidence="8" id="KW-1133">Transmembrane helix</keyword>
<sequence length="417" mass="45616">MRTLIVQLPLSPASAAVAYPHAWVHTPATAGRMAVHWAQAALLPTAERGSEVVLMVPAQALSWQQLELPAGLHKQPSRVLAALQGVLEDRLLADPASLHLALQTDWADTARPWVAACDKAWLSGHLQALEAAGLTVHRIVPEVSPNTDALHVLALGDTESGWLWFSHKERGVWGSPIKSVQASDWPAWLGPLDDAIPLQAMAEPALASWLSDRLSDRPGPPAQLLQPQQHWLQALVSDWDLAQFDLQTHTHARRLKSLQKFANALWTTPAWRPARWGLALLVLTQLVGLNAWAWKTRADWQAQRQAMTRILQETFPKTTVVVDAPLQMAREVARLRQGSGQLAPHDLESVLSALGQALPPGMSAPTQLVFQPGQLQVQGLTLTAVQQQSIEQALQRQGYRWRAEDGGGVITVPGNTP</sequence>
<dbReference type="EMBL" id="JACYFT010000001">
    <property type="protein sequence ID" value="MBD8049516.1"/>
    <property type="molecule type" value="Genomic_DNA"/>
</dbReference>
<gene>
    <name evidence="12" type="ORF">IC609_03095</name>
</gene>
<dbReference type="Pfam" id="PF12693">
    <property type="entry name" value="GspL_C"/>
    <property type="match status" value="1"/>
</dbReference>
<keyword evidence="7" id="KW-0653">Protein transport</keyword>
<protein>
    <submittedName>
        <fullName evidence="12">General secretion pathway protein GspL</fullName>
    </submittedName>
</protein>
<reference evidence="12" key="1">
    <citation type="submission" date="2020-09" db="EMBL/GenBank/DDBJ databases">
        <title>Genome seq and assembly of Limnohabitants sp.</title>
        <authorList>
            <person name="Chhetri G."/>
        </authorList>
    </citation>
    <scope>NUCLEOTIDE SEQUENCE</scope>
    <source>
        <strain evidence="12">JUR4</strain>
    </source>
</reference>
<dbReference type="Pfam" id="PF05134">
    <property type="entry name" value="T2SSL"/>
    <property type="match status" value="1"/>
</dbReference>
<feature type="domain" description="GspL periplasmic" evidence="11">
    <location>
        <begin position="270"/>
        <end position="404"/>
    </location>
</feature>
<evidence type="ECO:0000256" key="6">
    <source>
        <dbReference type="ARBA" id="ARBA00022692"/>
    </source>
</evidence>
<dbReference type="Gene3D" id="3.30.420.380">
    <property type="match status" value="1"/>
</dbReference>
<keyword evidence="9" id="KW-0472">Membrane</keyword>
<dbReference type="RefSeq" id="WP_191817977.1">
    <property type="nucleotide sequence ID" value="NZ_JACYFT010000001.1"/>
</dbReference>
<dbReference type="InterPro" id="IPR025691">
    <property type="entry name" value="GspL_pp_dom"/>
</dbReference>
<dbReference type="InterPro" id="IPR043129">
    <property type="entry name" value="ATPase_NBD"/>
</dbReference>
<keyword evidence="13" id="KW-1185">Reference proteome</keyword>
<evidence type="ECO:0000313" key="12">
    <source>
        <dbReference type="EMBL" id="MBD8049516.1"/>
    </source>
</evidence>
<evidence type="ECO:0000256" key="9">
    <source>
        <dbReference type="ARBA" id="ARBA00023136"/>
    </source>
</evidence>
<dbReference type="Proteomes" id="UP000647424">
    <property type="component" value="Unassembled WGS sequence"/>
</dbReference>
<dbReference type="GO" id="GO:0005886">
    <property type="term" value="C:plasma membrane"/>
    <property type="evidence" value="ECO:0007669"/>
    <property type="project" value="UniProtKB-SubCell"/>
</dbReference>
<evidence type="ECO:0000313" key="13">
    <source>
        <dbReference type="Proteomes" id="UP000647424"/>
    </source>
</evidence>
<organism evidence="12 13">
    <name type="scientific">Limnohabitans radicicola</name>
    <dbReference type="NCBI Taxonomy" id="2771427"/>
    <lineage>
        <taxon>Bacteria</taxon>
        <taxon>Pseudomonadati</taxon>
        <taxon>Pseudomonadota</taxon>
        <taxon>Betaproteobacteria</taxon>
        <taxon>Burkholderiales</taxon>
        <taxon>Comamonadaceae</taxon>
        <taxon>Limnohabitans</taxon>
    </lineage>
</organism>
<dbReference type="GO" id="GO:0009276">
    <property type="term" value="C:Gram-negative-bacterium-type cell wall"/>
    <property type="evidence" value="ECO:0007669"/>
    <property type="project" value="InterPro"/>
</dbReference>
<accession>A0A927FED6</accession>
<evidence type="ECO:0000256" key="5">
    <source>
        <dbReference type="ARBA" id="ARBA00022519"/>
    </source>
</evidence>
<keyword evidence="5" id="KW-0997">Cell inner membrane</keyword>
<name>A0A927FED6_9BURK</name>